<keyword evidence="4 6" id="KW-1015">Disulfide bond</keyword>
<name>A0ABP8HM56_9BACT</name>
<evidence type="ECO:0000313" key="8">
    <source>
        <dbReference type="EMBL" id="GAA4341279.1"/>
    </source>
</evidence>
<reference evidence="9" key="1">
    <citation type="journal article" date="2019" name="Int. J. Syst. Evol. Microbiol.">
        <title>The Global Catalogue of Microorganisms (GCM) 10K type strain sequencing project: providing services to taxonomists for standard genome sequencing and annotation.</title>
        <authorList>
            <consortium name="The Broad Institute Genomics Platform"/>
            <consortium name="The Broad Institute Genome Sequencing Center for Infectious Disease"/>
            <person name="Wu L."/>
            <person name="Ma J."/>
        </authorList>
    </citation>
    <scope>NUCLEOTIDE SEQUENCE [LARGE SCALE GENOMIC DNA]</scope>
    <source>
        <strain evidence="9">JCM 17919</strain>
    </source>
</reference>
<gene>
    <name evidence="6" type="primary">ahpD</name>
    <name evidence="8" type="ORF">GCM10023184_39540</name>
</gene>
<dbReference type="InterPro" id="IPR003779">
    <property type="entry name" value="CMD-like"/>
</dbReference>
<proteinExistence type="inferred from homology"/>
<comment type="catalytic activity">
    <reaction evidence="6">
        <text>N(6)-[(R)-dihydrolipoyl]-L-lysyl-[lipoyl-carrier protein] + a hydroperoxide = N(6)-[(R)-lipoyl]-L-lysyl-[lipoyl-carrier protein] + an alcohol + H2O</text>
        <dbReference type="Rhea" id="RHEA:62636"/>
        <dbReference type="Rhea" id="RHEA-COMP:10502"/>
        <dbReference type="Rhea" id="RHEA-COMP:16355"/>
        <dbReference type="ChEBI" id="CHEBI:15377"/>
        <dbReference type="ChEBI" id="CHEBI:30879"/>
        <dbReference type="ChEBI" id="CHEBI:35924"/>
        <dbReference type="ChEBI" id="CHEBI:83099"/>
        <dbReference type="ChEBI" id="CHEBI:83100"/>
        <dbReference type="EC" id="1.11.1.28"/>
    </reaction>
</comment>
<comment type="caution">
    <text evidence="8">The sequence shown here is derived from an EMBL/GenBank/DDBJ whole genome shotgun (WGS) entry which is preliminary data.</text>
</comment>
<dbReference type="PANTHER" id="PTHR33930:SF7">
    <property type="entry name" value="ALKYL HYDROPEROXIDE REDUCTASE AHPD"/>
    <property type="match status" value="1"/>
</dbReference>
<protein>
    <recommendedName>
        <fullName evidence="6">Alkyl hydroperoxide reductase AhpD</fullName>
        <ecNumber evidence="6">1.11.1.28</ecNumber>
    </recommendedName>
    <alternativeName>
        <fullName evidence="6">Alkylhydroperoxidase AhpD</fullName>
    </alternativeName>
</protein>
<dbReference type="InterPro" id="IPR029032">
    <property type="entry name" value="AhpD-like"/>
</dbReference>
<evidence type="ECO:0000256" key="5">
    <source>
        <dbReference type="ARBA" id="ARBA00023284"/>
    </source>
</evidence>
<evidence type="ECO:0000256" key="3">
    <source>
        <dbReference type="ARBA" id="ARBA00023002"/>
    </source>
</evidence>
<accession>A0ABP8HM56</accession>
<feature type="active site" description="Cysteine sulfenic acid (-SOH) intermediate" evidence="6">
    <location>
        <position position="162"/>
    </location>
</feature>
<dbReference type="HAMAP" id="MF_01676">
    <property type="entry name" value="AhpD"/>
    <property type="match status" value="1"/>
</dbReference>
<evidence type="ECO:0000256" key="4">
    <source>
        <dbReference type="ARBA" id="ARBA00023157"/>
    </source>
</evidence>
<feature type="domain" description="Carboxymuconolactone decarboxylase-like" evidence="7">
    <location>
        <begin position="126"/>
        <end position="190"/>
    </location>
</feature>
<dbReference type="Gene3D" id="1.20.1290.10">
    <property type="entry name" value="AhpD-like"/>
    <property type="match status" value="1"/>
</dbReference>
<evidence type="ECO:0000256" key="1">
    <source>
        <dbReference type="ARBA" id="ARBA00022559"/>
    </source>
</evidence>
<dbReference type="RefSeq" id="WP_345257627.1">
    <property type="nucleotide sequence ID" value="NZ_BAABGY010000015.1"/>
</dbReference>
<feature type="disulfide bond" description="Interchain (with AhpC); in linked form" evidence="6">
    <location>
        <position position="162"/>
    </location>
</feature>
<evidence type="ECO:0000256" key="2">
    <source>
        <dbReference type="ARBA" id="ARBA00022862"/>
    </source>
</evidence>
<comment type="similarity">
    <text evidence="6">Belongs to the AhpD family.</text>
</comment>
<dbReference type="PANTHER" id="PTHR33930">
    <property type="entry name" value="ALKYL HYDROPEROXIDE REDUCTASE AHPD"/>
    <property type="match status" value="1"/>
</dbReference>
<feature type="disulfide bond" evidence="6">
    <location>
        <begin position="159"/>
        <end position="162"/>
    </location>
</feature>
<keyword evidence="5 6" id="KW-0676">Redox-active center</keyword>
<keyword evidence="9" id="KW-1185">Reference proteome</keyword>
<sequence length="197" mass="21003">MLFGNTASAAPAAEQLLKDLGLEPVLPPRLQALADADSRYLKDLKMNVSTALAAESLGEKAARLIAVAVAVNEKHEGLREAFAASARAAGATDAEIAEAVACTSLMNANNVYYRFRHFMHEEFYDKAPAGIRMSIMASPAMGKELFELISLAVSAINGCELCVTSHEKALIGHGTEKQRIHDAVRLAAVLKSLAVLL</sequence>
<keyword evidence="1 6" id="KW-0575">Peroxidase</keyword>
<dbReference type="InterPro" id="IPR004675">
    <property type="entry name" value="AhpD_core"/>
</dbReference>
<dbReference type="InterPro" id="IPR004674">
    <property type="entry name" value="AhpD"/>
</dbReference>
<dbReference type="EC" id="1.11.1.28" evidence="6"/>
<keyword evidence="2 6" id="KW-0049">Antioxidant</keyword>
<dbReference type="Proteomes" id="UP001501725">
    <property type="component" value="Unassembled WGS sequence"/>
</dbReference>
<evidence type="ECO:0000259" key="7">
    <source>
        <dbReference type="Pfam" id="PF02627"/>
    </source>
</evidence>
<dbReference type="SUPFAM" id="SSF69118">
    <property type="entry name" value="AhpD-like"/>
    <property type="match status" value="1"/>
</dbReference>
<feature type="active site" description="Proton donor" evidence="6">
    <location>
        <position position="159"/>
    </location>
</feature>
<keyword evidence="3 6" id="KW-0560">Oxidoreductase</keyword>
<comment type="function">
    <text evidence="6">Antioxidant protein with alkyl hydroperoxidase activity. Required for the reduction of the AhpC active site cysteine residues and for the regeneration of the AhpC enzyme activity.</text>
</comment>
<dbReference type="Pfam" id="PF02627">
    <property type="entry name" value="CMD"/>
    <property type="match status" value="2"/>
</dbReference>
<organism evidence="8 9">
    <name type="scientific">Flaviaesturariibacter amylovorans</name>
    <dbReference type="NCBI Taxonomy" id="1084520"/>
    <lineage>
        <taxon>Bacteria</taxon>
        <taxon>Pseudomonadati</taxon>
        <taxon>Bacteroidota</taxon>
        <taxon>Chitinophagia</taxon>
        <taxon>Chitinophagales</taxon>
        <taxon>Chitinophagaceae</taxon>
        <taxon>Flaviaestuariibacter</taxon>
    </lineage>
</organism>
<evidence type="ECO:0000256" key="6">
    <source>
        <dbReference type="HAMAP-Rule" id="MF_01676"/>
    </source>
</evidence>
<feature type="domain" description="Carboxymuconolactone decarboxylase-like" evidence="7">
    <location>
        <begin position="48"/>
        <end position="106"/>
    </location>
</feature>
<evidence type="ECO:0000313" key="9">
    <source>
        <dbReference type="Proteomes" id="UP001501725"/>
    </source>
</evidence>
<dbReference type="EMBL" id="BAABGY010000015">
    <property type="protein sequence ID" value="GAA4341279.1"/>
    <property type="molecule type" value="Genomic_DNA"/>
</dbReference>
<dbReference type="NCBIfam" id="TIGR00778">
    <property type="entry name" value="ahpD_dom"/>
    <property type="match status" value="1"/>
</dbReference>